<dbReference type="GO" id="GO:0005506">
    <property type="term" value="F:iron ion binding"/>
    <property type="evidence" value="ECO:0007669"/>
    <property type="project" value="InterPro"/>
</dbReference>
<dbReference type="InterPro" id="IPR001128">
    <property type="entry name" value="Cyt_P450"/>
</dbReference>
<dbReference type="SUPFAM" id="SSF48264">
    <property type="entry name" value="Cytochrome P450"/>
    <property type="match status" value="1"/>
</dbReference>
<organism evidence="9 10">
    <name type="scientific">Vitis vinifera</name>
    <name type="common">Grape</name>
    <dbReference type="NCBI Taxonomy" id="29760"/>
    <lineage>
        <taxon>Eukaryota</taxon>
        <taxon>Viridiplantae</taxon>
        <taxon>Streptophyta</taxon>
        <taxon>Embryophyta</taxon>
        <taxon>Tracheophyta</taxon>
        <taxon>Spermatophyta</taxon>
        <taxon>Magnoliopsida</taxon>
        <taxon>eudicotyledons</taxon>
        <taxon>Gunneridae</taxon>
        <taxon>Pentapetalae</taxon>
        <taxon>rosids</taxon>
        <taxon>Vitales</taxon>
        <taxon>Vitaceae</taxon>
        <taxon>Viteae</taxon>
        <taxon>Vitis</taxon>
    </lineage>
</organism>
<evidence type="ECO:0000256" key="1">
    <source>
        <dbReference type="ARBA" id="ARBA00004167"/>
    </source>
</evidence>
<comment type="cofactor">
    <cofactor evidence="7">
        <name>heme</name>
        <dbReference type="ChEBI" id="CHEBI:30413"/>
    </cofactor>
</comment>
<evidence type="ECO:0000313" key="10">
    <source>
        <dbReference type="Proteomes" id="UP000288805"/>
    </source>
</evidence>
<dbReference type="PRINTS" id="PR00465">
    <property type="entry name" value="EP450IV"/>
</dbReference>
<keyword evidence="4 7" id="KW-0479">Metal-binding</keyword>
<dbReference type="InterPro" id="IPR017972">
    <property type="entry name" value="Cyt_P450_CS"/>
</dbReference>
<comment type="similarity">
    <text evidence="2 8">Belongs to the cytochrome P450 family.</text>
</comment>
<evidence type="ECO:0000313" key="9">
    <source>
        <dbReference type="EMBL" id="RVW27740.1"/>
    </source>
</evidence>
<dbReference type="EMBL" id="QGNW01001940">
    <property type="protein sequence ID" value="RVW27740.1"/>
    <property type="molecule type" value="Genomic_DNA"/>
</dbReference>
<dbReference type="PANTHER" id="PTHR24286:SF236">
    <property type="entry name" value="P450, PUTATIVE-RELATED"/>
    <property type="match status" value="1"/>
</dbReference>
<dbReference type="GO" id="GO:0016705">
    <property type="term" value="F:oxidoreductase activity, acting on paired donors, with incorporation or reduction of molecular oxygen"/>
    <property type="evidence" value="ECO:0007669"/>
    <property type="project" value="InterPro"/>
</dbReference>
<comment type="subcellular location">
    <subcellularLocation>
        <location evidence="1">Membrane</location>
        <topology evidence="1">Single-pass membrane protein</topology>
    </subcellularLocation>
</comment>
<proteinExistence type="inferred from homology"/>
<dbReference type="PROSITE" id="PS00086">
    <property type="entry name" value="CYTOCHROME_P450"/>
    <property type="match status" value="1"/>
</dbReference>
<evidence type="ECO:0000256" key="6">
    <source>
        <dbReference type="ARBA" id="ARBA00023004"/>
    </source>
</evidence>
<keyword evidence="3" id="KW-0812">Transmembrane</keyword>
<gene>
    <name evidence="9" type="primary">CYP87A3_11</name>
    <name evidence="9" type="ORF">CK203_099322</name>
</gene>
<dbReference type="InterPro" id="IPR002403">
    <property type="entry name" value="Cyt_P450_E_grp-IV"/>
</dbReference>
<reference evidence="9 10" key="1">
    <citation type="journal article" date="2018" name="PLoS Genet.">
        <title>Population sequencing reveals clonal diversity and ancestral inbreeding in the grapevine cultivar Chardonnay.</title>
        <authorList>
            <person name="Roach M.J."/>
            <person name="Johnson D.L."/>
            <person name="Bohlmann J."/>
            <person name="van Vuuren H.J."/>
            <person name="Jones S.J."/>
            <person name="Pretorius I.S."/>
            <person name="Schmidt S.A."/>
            <person name="Borneman A.R."/>
        </authorList>
    </citation>
    <scope>NUCLEOTIDE SEQUENCE [LARGE SCALE GENOMIC DNA]</scope>
    <source>
        <strain evidence="10">cv. Chardonnay</strain>
        <tissue evidence="9">Leaf</tissue>
    </source>
</reference>
<evidence type="ECO:0000256" key="5">
    <source>
        <dbReference type="ARBA" id="ARBA00022989"/>
    </source>
</evidence>
<accession>A0A438CX09</accession>
<dbReference type="GO" id="GO:0004497">
    <property type="term" value="F:monooxygenase activity"/>
    <property type="evidence" value="ECO:0007669"/>
    <property type="project" value="UniProtKB-KW"/>
</dbReference>
<comment type="caution">
    <text evidence="9">The sequence shown here is derived from an EMBL/GenBank/DDBJ whole genome shotgun (WGS) entry which is preliminary data.</text>
</comment>
<dbReference type="InterPro" id="IPR036396">
    <property type="entry name" value="Cyt_P450_sf"/>
</dbReference>
<dbReference type="PRINTS" id="PR00385">
    <property type="entry name" value="P450"/>
</dbReference>
<keyword evidence="6 7" id="KW-0408">Iron</keyword>
<dbReference type="Pfam" id="PF00067">
    <property type="entry name" value="p450"/>
    <property type="match status" value="2"/>
</dbReference>
<name>A0A438CX09_VITVI</name>
<protein>
    <submittedName>
        <fullName evidence="9">Cytochrome P450 87A3</fullName>
    </submittedName>
</protein>
<dbReference type="AlphaFoldDB" id="A0A438CX09"/>
<keyword evidence="5" id="KW-1133">Transmembrane helix</keyword>
<keyword evidence="8" id="KW-0560">Oxidoreductase</keyword>
<dbReference type="GO" id="GO:0020037">
    <property type="term" value="F:heme binding"/>
    <property type="evidence" value="ECO:0007669"/>
    <property type="project" value="InterPro"/>
</dbReference>
<evidence type="ECO:0000256" key="4">
    <source>
        <dbReference type="ARBA" id="ARBA00022723"/>
    </source>
</evidence>
<keyword evidence="7 8" id="KW-0349">Heme</keyword>
<dbReference type="PANTHER" id="PTHR24286">
    <property type="entry name" value="CYTOCHROME P450 26"/>
    <property type="match status" value="1"/>
</dbReference>
<dbReference type="Proteomes" id="UP000288805">
    <property type="component" value="Unassembled WGS sequence"/>
</dbReference>
<keyword evidence="5" id="KW-0472">Membrane</keyword>
<evidence type="ECO:0000256" key="8">
    <source>
        <dbReference type="RuleBase" id="RU000461"/>
    </source>
</evidence>
<dbReference type="GO" id="GO:0016020">
    <property type="term" value="C:membrane"/>
    <property type="evidence" value="ECO:0007669"/>
    <property type="project" value="UniProtKB-SubCell"/>
</dbReference>
<evidence type="ECO:0000256" key="3">
    <source>
        <dbReference type="ARBA" id="ARBA00022692"/>
    </source>
</evidence>
<dbReference type="Gene3D" id="1.10.630.10">
    <property type="entry name" value="Cytochrome P450"/>
    <property type="match status" value="1"/>
</dbReference>
<keyword evidence="8" id="KW-0503">Monooxygenase</keyword>
<feature type="binding site" description="axial binding residue" evidence="7">
    <location>
        <position position="217"/>
    </location>
    <ligand>
        <name>heme</name>
        <dbReference type="ChEBI" id="CHEBI:30413"/>
    </ligand>
    <ligandPart>
        <name>Fe</name>
        <dbReference type="ChEBI" id="CHEBI:18248"/>
    </ligandPart>
</feature>
<evidence type="ECO:0000256" key="7">
    <source>
        <dbReference type="PIRSR" id="PIRSR602403-1"/>
    </source>
</evidence>
<sequence>MIFGFTAKKLFDYDESRTPEKLRENYAAFLDGLISFPLKIPGTSYWKCLQGRKRAMKTIRNMLDERRASPEREDKDYIDFVLEEMQKDQTILTEEIVLDLLFALPFATYETTSSALVLAIQYLGSHPSALAEITVINETVRLGNIVPGIFRKVAKDIEIKGYTIPAGWMVMISPPAVHFNPTLYKDPLLFNPWRWQGQEPNAGSRNFMGFGGGIRQCVGAEFVKLQMAIFLHHLLTKYRWTVIKGGDTVWKPGLVFPKGFHVQISERTKLYEDSPMET</sequence>
<evidence type="ECO:0000256" key="2">
    <source>
        <dbReference type="ARBA" id="ARBA00010617"/>
    </source>
</evidence>